<dbReference type="AlphaFoldDB" id="A0A3Z9Z9F3"/>
<proteinExistence type="predicted"/>
<protein>
    <submittedName>
        <fullName evidence="1">Uncharacterized protein</fullName>
    </submittedName>
</protein>
<reference evidence="1 2" key="1">
    <citation type="submission" date="2019-04" db="EMBL/GenBank/DDBJ databases">
        <authorList>
            <person name="Ashton P.M."/>
            <person name="Dallman T."/>
            <person name="Nair S."/>
            <person name="De Pinna E."/>
            <person name="Peters T."/>
            <person name="Grant K."/>
        </authorList>
    </citation>
    <scope>NUCLEOTIDE SEQUENCE [LARGE SCALE GENOMIC DNA]</scope>
    <source>
        <strain evidence="1 2">OXC2299</strain>
    </source>
</reference>
<evidence type="ECO:0000313" key="1">
    <source>
        <dbReference type="EMBL" id="EAK8192738.1"/>
    </source>
</evidence>
<sequence length="245" mass="27385">MSNEVVLKEENKLEINFNPYELALVKGDLSKLSDVERASYVKNLCESLSLNMLTKPFEYIVLNGKLTLYANKSATDQLRQIRKVSITKTEVAQVGDIYMVTAYAATPDGRTDCDTGALNIKNLGGDNLANAIMKAITKAKRRVTLSICGLGMLDESELETIKEKRFLNPNEDLKVWGSDEKIALENKAKEIKALGAELRKFMSDNGLNTQEQNNFIKKHSLFTSEKIQEVLSNKDEFLTQLKGGL</sequence>
<accession>A0A3Z9Z9F3</accession>
<dbReference type="RefSeq" id="WP_002873576.1">
    <property type="nucleotide sequence ID" value="NZ_AP028365.1"/>
</dbReference>
<comment type="caution">
    <text evidence="1">The sequence shown here is derived from an EMBL/GenBank/DDBJ whole genome shotgun (WGS) entry which is preliminary data.</text>
</comment>
<organism evidence="1 2">
    <name type="scientific">Campylobacter jejuni</name>
    <dbReference type="NCBI Taxonomy" id="197"/>
    <lineage>
        <taxon>Bacteria</taxon>
        <taxon>Pseudomonadati</taxon>
        <taxon>Campylobacterota</taxon>
        <taxon>Epsilonproteobacteria</taxon>
        <taxon>Campylobacterales</taxon>
        <taxon>Campylobacteraceae</taxon>
        <taxon>Campylobacter</taxon>
    </lineage>
</organism>
<evidence type="ECO:0000313" key="2">
    <source>
        <dbReference type="Proteomes" id="UP000358933"/>
    </source>
</evidence>
<dbReference type="EMBL" id="AACJKW010000001">
    <property type="protein sequence ID" value="EAK8192738.1"/>
    <property type="molecule type" value="Genomic_DNA"/>
</dbReference>
<name>A0A3Z9Z9F3_CAMJU</name>
<gene>
    <name evidence="1" type="ORF">E7N58_00845</name>
</gene>
<dbReference type="Proteomes" id="UP000358933">
    <property type="component" value="Unassembled WGS sequence"/>
</dbReference>